<evidence type="ECO:0000313" key="6">
    <source>
        <dbReference type="Proteomes" id="UP000183760"/>
    </source>
</evidence>
<dbReference type="AlphaFoldDB" id="A0A511STZ6"/>
<organism evidence="4 7">
    <name type="scientific">Myxococcus fulvus</name>
    <dbReference type="NCBI Taxonomy" id="33"/>
    <lineage>
        <taxon>Bacteria</taxon>
        <taxon>Pseudomonadati</taxon>
        <taxon>Myxococcota</taxon>
        <taxon>Myxococcia</taxon>
        <taxon>Myxococcales</taxon>
        <taxon>Cystobacterineae</taxon>
        <taxon>Myxococcaceae</taxon>
        <taxon>Myxococcus</taxon>
    </lineage>
</organism>
<dbReference type="PRINTS" id="PR00080">
    <property type="entry name" value="SDRFAMILY"/>
</dbReference>
<comment type="similarity">
    <text evidence="1">Belongs to the short-chain dehydrogenases/reductases (SDR) family.</text>
</comment>
<dbReference type="STRING" id="1334629.MFUL124B02_06235"/>
<keyword evidence="2" id="KW-0560">Oxidoreductase</keyword>
<evidence type="ECO:0000313" key="4">
    <source>
        <dbReference type="EMBL" id="GEN05396.1"/>
    </source>
</evidence>
<evidence type="ECO:0000256" key="3">
    <source>
        <dbReference type="SAM" id="MobiDB-lite"/>
    </source>
</evidence>
<evidence type="ECO:0000256" key="2">
    <source>
        <dbReference type="ARBA" id="ARBA00023002"/>
    </source>
</evidence>
<evidence type="ECO:0000256" key="1">
    <source>
        <dbReference type="ARBA" id="ARBA00006484"/>
    </source>
</evidence>
<accession>A0A511STZ6</accession>
<evidence type="ECO:0000313" key="7">
    <source>
        <dbReference type="Proteomes" id="UP000321514"/>
    </source>
</evidence>
<dbReference type="PANTHER" id="PTHR48107:SF16">
    <property type="entry name" value="NADPH-DEPENDENT ALDEHYDE REDUCTASE 1, CHLOROPLASTIC"/>
    <property type="match status" value="1"/>
</dbReference>
<gene>
    <name evidence="4" type="ORF">MFU01_04330</name>
    <name evidence="5" type="ORF">SAMN05443572_1011058</name>
</gene>
<keyword evidence="6" id="KW-1185">Reference proteome</keyword>
<evidence type="ECO:0000313" key="5">
    <source>
        <dbReference type="EMBL" id="SET08461.1"/>
    </source>
</evidence>
<dbReference type="PANTHER" id="PTHR48107">
    <property type="entry name" value="NADPH-DEPENDENT ALDEHYDE REDUCTASE-LIKE PROTEIN, CHLOROPLASTIC-RELATED"/>
    <property type="match status" value="1"/>
</dbReference>
<dbReference type="EMBL" id="FOIB01000001">
    <property type="protein sequence ID" value="SET08461.1"/>
    <property type="molecule type" value="Genomic_DNA"/>
</dbReference>
<dbReference type="Pfam" id="PF13561">
    <property type="entry name" value="adh_short_C2"/>
    <property type="match status" value="1"/>
</dbReference>
<reference evidence="5 6" key="1">
    <citation type="submission" date="2016-10" db="EMBL/GenBank/DDBJ databases">
        <authorList>
            <person name="Varghese N."/>
            <person name="Submissions S."/>
        </authorList>
    </citation>
    <scope>NUCLEOTIDE SEQUENCE [LARGE SCALE GENOMIC DNA]</scope>
    <source>
        <strain evidence="5 6">DSM 16525</strain>
    </source>
</reference>
<dbReference type="PRINTS" id="PR00081">
    <property type="entry name" value="GDHRDH"/>
</dbReference>
<protein>
    <submittedName>
        <fullName evidence="4">NAD(P)-dependent oxidoreductase</fullName>
    </submittedName>
</protein>
<dbReference type="Proteomes" id="UP000321514">
    <property type="component" value="Unassembled WGS sequence"/>
</dbReference>
<dbReference type="RefSeq" id="WP_074949446.1">
    <property type="nucleotide sequence ID" value="NZ_BJXR01000006.1"/>
</dbReference>
<feature type="compositionally biased region" description="Basic and acidic residues" evidence="3">
    <location>
        <begin position="1"/>
        <end position="12"/>
    </location>
</feature>
<dbReference type="InterPro" id="IPR036291">
    <property type="entry name" value="NAD(P)-bd_dom_sf"/>
</dbReference>
<dbReference type="FunFam" id="3.40.50.720:FF:000084">
    <property type="entry name" value="Short-chain dehydrogenase reductase"/>
    <property type="match status" value="1"/>
</dbReference>
<dbReference type="CDD" id="cd05355">
    <property type="entry name" value="SDR_c1"/>
    <property type="match status" value="1"/>
</dbReference>
<reference evidence="4 7" key="2">
    <citation type="submission" date="2019-07" db="EMBL/GenBank/DDBJ databases">
        <title>Whole genome shotgun sequence of Myxococcus fulvus NBRC 100333.</title>
        <authorList>
            <person name="Hosoyama A."/>
            <person name="Uohara A."/>
            <person name="Ohji S."/>
            <person name="Ichikawa N."/>
        </authorList>
    </citation>
    <scope>NUCLEOTIDE SEQUENCE [LARGE SCALE GENOMIC DNA]</scope>
    <source>
        <strain evidence="4 7">NBRC 100333</strain>
    </source>
</reference>
<dbReference type="GO" id="GO:0016614">
    <property type="term" value="F:oxidoreductase activity, acting on CH-OH group of donors"/>
    <property type="evidence" value="ECO:0007669"/>
    <property type="project" value="UniProtKB-ARBA"/>
</dbReference>
<name>A0A511STZ6_MYXFU</name>
<dbReference type="OrthoDB" id="5363038at2"/>
<dbReference type="EMBL" id="BJXR01000006">
    <property type="protein sequence ID" value="GEN05396.1"/>
    <property type="molecule type" value="Genomic_DNA"/>
</dbReference>
<dbReference type="InterPro" id="IPR002347">
    <property type="entry name" value="SDR_fam"/>
</dbReference>
<dbReference type="InterPro" id="IPR020904">
    <property type="entry name" value="Sc_DH/Rdtase_CS"/>
</dbReference>
<sequence length="294" mass="31724">MAQKNPDPREAGPKPPFPQQTQPHPGKEGRMSPEPDYGEQSYKGLGRLKDRVALVTGGDSGIGRAVCLAFAREGADVAVSYLSEGDDARQVQRVVEDAGRSALLLPGDLAVEAKCRELVEATVKRFGRIDILVNNAAFQGKAVEEFEELDAERVERTFRVNILAMFHLVRYALPHMKAGGTIINTASIQAYQPTPPLLDYATTKGAIVTFTKGLAQQLIERGIRVNAVAPGPVWTPLIPQSFDGKQVSTFGEDSPMGRPAQPAELAPSYVFLASDESRFVNAEILGVTGGRLLA</sequence>
<dbReference type="Proteomes" id="UP000183760">
    <property type="component" value="Unassembled WGS sequence"/>
</dbReference>
<dbReference type="PROSITE" id="PS00061">
    <property type="entry name" value="ADH_SHORT"/>
    <property type="match status" value="1"/>
</dbReference>
<dbReference type="SUPFAM" id="SSF51735">
    <property type="entry name" value="NAD(P)-binding Rossmann-fold domains"/>
    <property type="match status" value="1"/>
</dbReference>
<proteinExistence type="inferred from homology"/>
<feature type="region of interest" description="Disordered" evidence="3">
    <location>
        <begin position="1"/>
        <end position="42"/>
    </location>
</feature>
<comment type="caution">
    <text evidence="4">The sequence shown here is derived from an EMBL/GenBank/DDBJ whole genome shotgun (WGS) entry which is preliminary data.</text>
</comment>
<dbReference type="Gene3D" id="3.40.50.720">
    <property type="entry name" value="NAD(P)-binding Rossmann-like Domain"/>
    <property type="match status" value="1"/>
</dbReference>